<reference evidence="2" key="1">
    <citation type="submission" date="2020-09" db="EMBL/GenBank/DDBJ databases">
        <authorList>
            <person name="Kikuchi T."/>
        </authorList>
    </citation>
    <scope>NUCLEOTIDE SEQUENCE</scope>
    <source>
        <strain evidence="2">Ka4C1</strain>
    </source>
</reference>
<feature type="chain" id="PRO_5036221205" evidence="1">
    <location>
        <begin position="17"/>
        <end position="136"/>
    </location>
</feature>
<evidence type="ECO:0000313" key="3">
    <source>
        <dbReference type="Proteomes" id="UP000659654"/>
    </source>
</evidence>
<name>A0A811KYJ2_BURXY</name>
<evidence type="ECO:0000256" key="1">
    <source>
        <dbReference type="SAM" id="SignalP"/>
    </source>
</evidence>
<organism evidence="2 3">
    <name type="scientific">Bursaphelenchus xylophilus</name>
    <name type="common">Pinewood nematode worm</name>
    <name type="synonym">Aphelenchoides xylophilus</name>
    <dbReference type="NCBI Taxonomy" id="6326"/>
    <lineage>
        <taxon>Eukaryota</taxon>
        <taxon>Metazoa</taxon>
        <taxon>Ecdysozoa</taxon>
        <taxon>Nematoda</taxon>
        <taxon>Chromadorea</taxon>
        <taxon>Rhabditida</taxon>
        <taxon>Tylenchina</taxon>
        <taxon>Tylenchomorpha</taxon>
        <taxon>Aphelenchoidea</taxon>
        <taxon>Aphelenchoididae</taxon>
        <taxon>Bursaphelenchus</taxon>
    </lineage>
</organism>
<protein>
    <submittedName>
        <fullName evidence="2">(pine wood nematode) hypothetical protein</fullName>
    </submittedName>
</protein>
<proteinExistence type="predicted"/>
<keyword evidence="3" id="KW-1185">Reference proteome</keyword>
<dbReference type="Proteomes" id="UP000659654">
    <property type="component" value="Unassembled WGS sequence"/>
</dbReference>
<accession>A0A811KYJ2</accession>
<dbReference type="EMBL" id="CAJFCV020000003">
    <property type="protein sequence ID" value="CAG9106473.1"/>
    <property type="molecule type" value="Genomic_DNA"/>
</dbReference>
<comment type="caution">
    <text evidence="2">The sequence shown here is derived from an EMBL/GenBank/DDBJ whole genome shotgun (WGS) entry which is preliminary data.</text>
</comment>
<sequence>MFPLLFVGLLLDRLFGLEPGFHSEVLALLQVFQQAQVRSPIQIRLVYGVPGEVGVVGVGVDQPEPLTVPVSGGLRRLGPEDRGLGVEKRVGARAGMGVHGEAFGLISNERTRLIRLKIENSGICILYMRNEAKNGQ</sequence>
<keyword evidence="1" id="KW-0732">Signal</keyword>
<dbReference type="Proteomes" id="UP000582659">
    <property type="component" value="Unassembled WGS sequence"/>
</dbReference>
<feature type="signal peptide" evidence="1">
    <location>
        <begin position="1"/>
        <end position="16"/>
    </location>
</feature>
<dbReference type="EMBL" id="CAJFDI010000003">
    <property type="protein sequence ID" value="CAD5220379.1"/>
    <property type="molecule type" value="Genomic_DNA"/>
</dbReference>
<dbReference type="AlphaFoldDB" id="A0A811KYJ2"/>
<evidence type="ECO:0000313" key="2">
    <source>
        <dbReference type="EMBL" id="CAD5220379.1"/>
    </source>
</evidence>
<gene>
    <name evidence="2" type="ORF">BXYJ_LOCUS6149</name>
</gene>